<evidence type="ECO:0000313" key="3">
    <source>
        <dbReference type="Proteomes" id="UP001165083"/>
    </source>
</evidence>
<evidence type="ECO:0000313" key="2">
    <source>
        <dbReference type="EMBL" id="GMF47713.1"/>
    </source>
</evidence>
<keyword evidence="1" id="KW-1133">Transmembrane helix</keyword>
<feature type="transmembrane region" description="Helical" evidence="1">
    <location>
        <begin position="88"/>
        <end position="107"/>
    </location>
</feature>
<keyword evidence="1" id="KW-0812">Transmembrane</keyword>
<accession>A0A9W7CXK0</accession>
<dbReference type="AlphaFoldDB" id="A0A9W7CXK0"/>
<dbReference type="EMBL" id="BSXW01004004">
    <property type="protein sequence ID" value="GMF47713.1"/>
    <property type="molecule type" value="Genomic_DNA"/>
</dbReference>
<protein>
    <submittedName>
        <fullName evidence="2">Unnamed protein product</fullName>
    </submittedName>
</protein>
<gene>
    <name evidence="2" type="ORF">Plil01_001706400</name>
</gene>
<feature type="transmembrane region" description="Helical" evidence="1">
    <location>
        <begin position="127"/>
        <end position="145"/>
    </location>
</feature>
<reference evidence="2" key="1">
    <citation type="submission" date="2023-04" db="EMBL/GenBank/DDBJ databases">
        <title>Phytophthora lilii NBRC 32176.</title>
        <authorList>
            <person name="Ichikawa N."/>
            <person name="Sato H."/>
            <person name="Tonouchi N."/>
        </authorList>
    </citation>
    <scope>NUCLEOTIDE SEQUENCE</scope>
    <source>
        <strain evidence="2">NBRC 32176</strain>
    </source>
</reference>
<comment type="caution">
    <text evidence="2">The sequence shown here is derived from an EMBL/GenBank/DDBJ whole genome shotgun (WGS) entry which is preliminary data.</text>
</comment>
<dbReference type="PANTHER" id="PTHR36513:SF1">
    <property type="entry name" value="TRANSMEMBRANE PROTEIN"/>
    <property type="match status" value="1"/>
</dbReference>
<evidence type="ECO:0000256" key="1">
    <source>
        <dbReference type="SAM" id="Phobius"/>
    </source>
</evidence>
<feature type="transmembrane region" description="Helical" evidence="1">
    <location>
        <begin position="186"/>
        <end position="207"/>
    </location>
</feature>
<keyword evidence="3" id="KW-1185">Reference proteome</keyword>
<organism evidence="2 3">
    <name type="scientific">Phytophthora lilii</name>
    <dbReference type="NCBI Taxonomy" id="2077276"/>
    <lineage>
        <taxon>Eukaryota</taxon>
        <taxon>Sar</taxon>
        <taxon>Stramenopiles</taxon>
        <taxon>Oomycota</taxon>
        <taxon>Peronosporomycetes</taxon>
        <taxon>Peronosporales</taxon>
        <taxon>Peronosporaceae</taxon>
        <taxon>Phytophthora</taxon>
    </lineage>
</organism>
<dbReference type="OrthoDB" id="10251508at2759"/>
<proteinExistence type="predicted"/>
<feature type="transmembrane region" description="Helical" evidence="1">
    <location>
        <begin position="152"/>
        <end position="174"/>
    </location>
</feature>
<sequence length="294" mass="33013">MDAIKQVAMEASLTADEIAPSGHYSPMESSAQEKVIPTDVAEVVWSDGWSTPASPLPRRLQEGTLLLLNVEFLGTDVELMLSPCKYSFVVQLLTWVIAVYVVLVFAILAARNPGTATFAKVSESDNVFYLAVIAIAVYFVAKLALVVRFVVYWAMIAVLLVYAATGSLYALFWINDDTLSHTGRQVRYATGIALASIEVITVVAYWFTHYAYPWMVLHQKFNLVDWWNIKPGVETNTITYRSKARFYTRKRNVVKYCGGLNAQGQPHGYGMWTDTDYHGERLTGQWEDGVPRMD</sequence>
<dbReference type="PANTHER" id="PTHR36513">
    <property type="entry name" value="ABC TRANSMEMBRANE TYPE-1 DOMAIN-CONTAINING PROTEIN"/>
    <property type="match status" value="1"/>
</dbReference>
<name>A0A9W7CXK0_9STRA</name>
<dbReference type="Proteomes" id="UP001165083">
    <property type="component" value="Unassembled WGS sequence"/>
</dbReference>
<keyword evidence="1" id="KW-0472">Membrane</keyword>